<sequence length="180" mass="20141">MFLGHEGSPPGEREVLFAGLMVVLEVRPRQTVLGLCDYLLVREGKPRSNISTADARGNCTLSLNVKPSTLNATVAYSDINGSCDRDGDGDDDDDDDEEEEEEEKDCLQSDINKSQLPRPLQRKDRYRLQSMAKVLDRQSIDRENDNGSRLVNLYATNCLIVGETYSFISGFTKPPWKPPD</sequence>
<reference evidence="4" key="1">
    <citation type="submission" date="2016-06" db="UniProtKB">
        <authorList>
            <consortium name="WormBaseParasite"/>
        </authorList>
    </citation>
    <scope>IDENTIFICATION</scope>
</reference>
<evidence type="ECO:0000313" key="2">
    <source>
        <dbReference type="EMBL" id="VDP08558.1"/>
    </source>
</evidence>
<gene>
    <name evidence="2" type="ORF">SBAD_LOCUS5881</name>
</gene>
<evidence type="ECO:0000256" key="1">
    <source>
        <dbReference type="SAM" id="MobiDB-lite"/>
    </source>
</evidence>
<reference evidence="2 3" key="2">
    <citation type="submission" date="2018-11" db="EMBL/GenBank/DDBJ databases">
        <authorList>
            <consortium name="Pathogen Informatics"/>
        </authorList>
    </citation>
    <scope>NUCLEOTIDE SEQUENCE [LARGE SCALE GENOMIC DNA]</scope>
</reference>
<evidence type="ECO:0000313" key="4">
    <source>
        <dbReference type="WBParaSite" id="SBAD_0000611601-mRNA-1"/>
    </source>
</evidence>
<proteinExistence type="predicted"/>
<dbReference type="WBParaSite" id="SBAD_0000611601-mRNA-1">
    <property type="protein sequence ID" value="SBAD_0000611601-mRNA-1"/>
    <property type="gene ID" value="SBAD_0000611601"/>
</dbReference>
<keyword evidence="3" id="KW-1185">Reference proteome</keyword>
<feature type="compositionally biased region" description="Acidic residues" evidence="1">
    <location>
        <begin position="87"/>
        <end position="104"/>
    </location>
</feature>
<dbReference type="AlphaFoldDB" id="A0A183IQI4"/>
<evidence type="ECO:0000313" key="3">
    <source>
        <dbReference type="Proteomes" id="UP000270296"/>
    </source>
</evidence>
<feature type="region of interest" description="Disordered" evidence="1">
    <location>
        <begin position="81"/>
        <end position="121"/>
    </location>
</feature>
<dbReference type="Proteomes" id="UP000270296">
    <property type="component" value="Unassembled WGS sequence"/>
</dbReference>
<protein>
    <submittedName>
        <fullName evidence="2 4">Uncharacterized protein</fullName>
    </submittedName>
</protein>
<name>A0A183IQI4_9BILA</name>
<organism evidence="4">
    <name type="scientific">Soboliphyme baturini</name>
    <dbReference type="NCBI Taxonomy" id="241478"/>
    <lineage>
        <taxon>Eukaryota</taxon>
        <taxon>Metazoa</taxon>
        <taxon>Ecdysozoa</taxon>
        <taxon>Nematoda</taxon>
        <taxon>Enoplea</taxon>
        <taxon>Dorylaimia</taxon>
        <taxon>Dioctophymatida</taxon>
        <taxon>Dioctophymatoidea</taxon>
        <taxon>Soboliphymatidae</taxon>
        <taxon>Soboliphyme</taxon>
    </lineage>
</organism>
<dbReference type="EMBL" id="UZAM01009319">
    <property type="protein sequence ID" value="VDP08558.1"/>
    <property type="molecule type" value="Genomic_DNA"/>
</dbReference>
<accession>A0A183IQI4</accession>